<dbReference type="PANTHER" id="PTHR23291">
    <property type="entry name" value="BAX INHIBITOR-RELATED"/>
    <property type="match status" value="1"/>
</dbReference>
<reference evidence="7 9" key="1">
    <citation type="journal article" date="2018" name="Gigascience">
        <title>Genomes of trombidid mites reveal novel predicted allergens and laterally-transferred genes associated with secondary metabolism.</title>
        <authorList>
            <person name="Dong X."/>
            <person name="Chaisiri K."/>
            <person name="Xia D."/>
            <person name="Armstrong S.D."/>
            <person name="Fang Y."/>
            <person name="Donnelly M.J."/>
            <person name="Kadowaki T."/>
            <person name="McGarry J.W."/>
            <person name="Darby A.C."/>
            <person name="Makepeace B.L."/>
        </authorList>
    </citation>
    <scope>NUCLEOTIDE SEQUENCE [LARGE SCALE GENOMIC DNA]</scope>
    <source>
        <strain evidence="7">UoL-WK</strain>
    </source>
</reference>
<evidence type="ECO:0000313" key="8">
    <source>
        <dbReference type="EMBL" id="RWS06175.1"/>
    </source>
</evidence>
<evidence type="ECO:0000256" key="3">
    <source>
        <dbReference type="ARBA" id="ARBA00022989"/>
    </source>
</evidence>
<evidence type="ECO:0000256" key="5">
    <source>
        <dbReference type="RuleBase" id="RU004379"/>
    </source>
</evidence>
<feature type="chain" id="PRO_5036344739" evidence="6">
    <location>
        <begin position="23"/>
        <end position="288"/>
    </location>
</feature>
<gene>
    <name evidence="8" type="ORF">B4U79_06104</name>
    <name evidence="7" type="ORF">B4U79_15391</name>
</gene>
<comment type="caution">
    <text evidence="7">The sequence shown here is derived from an EMBL/GenBank/DDBJ whole genome shotgun (WGS) entry which is preliminary data.</text>
</comment>
<name>A0A3S3Q9R6_9ACAR</name>
<keyword evidence="3 5" id="KW-1133">Transmembrane helix</keyword>
<dbReference type="Pfam" id="PF01027">
    <property type="entry name" value="Bax1-I"/>
    <property type="match status" value="1"/>
</dbReference>
<dbReference type="InterPro" id="IPR006214">
    <property type="entry name" value="Bax_inhibitor_1-related"/>
</dbReference>
<feature type="transmembrane region" description="Helical" evidence="5">
    <location>
        <begin position="259"/>
        <end position="280"/>
    </location>
</feature>
<evidence type="ECO:0000256" key="2">
    <source>
        <dbReference type="ARBA" id="ARBA00022692"/>
    </source>
</evidence>
<dbReference type="GO" id="GO:0016020">
    <property type="term" value="C:membrane"/>
    <property type="evidence" value="ECO:0007669"/>
    <property type="project" value="UniProtKB-SubCell"/>
</dbReference>
<evidence type="ECO:0000313" key="9">
    <source>
        <dbReference type="Proteomes" id="UP000285301"/>
    </source>
</evidence>
<feature type="transmembrane region" description="Helical" evidence="5">
    <location>
        <begin position="221"/>
        <end position="239"/>
    </location>
</feature>
<feature type="transmembrane region" description="Helical" evidence="5">
    <location>
        <begin position="115"/>
        <end position="136"/>
    </location>
</feature>
<organism evidence="7 9">
    <name type="scientific">Dinothrombium tinctorium</name>
    <dbReference type="NCBI Taxonomy" id="1965070"/>
    <lineage>
        <taxon>Eukaryota</taxon>
        <taxon>Metazoa</taxon>
        <taxon>Ecdysozoa</taxon>
        <taxon>Arthropoda</taxon>
        <taxon>Chelicerata</taxon>
        <taxon>Arachnida</taxon>
        <taxon>Acari</taxon>
        <taxon>Acariformes</taxon>
        <taxon>Trombidiformes</taxon>
        <taxon>Prostigmata</taxon>
        <taxon>Anystina</taxon>
        <taxon>Parasitengona</taxon>
        <taxon>Trombidioidea</taxon>
        <taxon>Trombidiidae</taxon>
        <taxon>Dinothrombium</taxon>
    </lineage>
</organism>
<dbReference type="EMBL" id="NCKU01004295">
    <property type="protein sequence ID" value="RWS06175.1"/>
    <property type="molecule type" value="Genomic_DNA"/>
</dbReference>
<keyword evidence="4 5" id="KW-0472">Membrane</keyword>
<dbReference type="Proteomes" id="UP000285301">
    <property type="component" value="Unassembled WGS sequence"/>
</dbReference>
<dbReference type="OrthoDB" id="7933078at2759"/>
<sequence length="288" mass="32150">MRYLINLAHWKSILVIVLKALLDSILRDLTEMASTLPQNQNVVIVVDPSQQEQPFGIGFENTNIRNNFVKKVYGILSVQIFATALIGLTLYTKLLAMIPLLVLACFPRTGRTVPLNYFLLGVFVRKIIFFFGNFNAEDALNQTLLEGFTVGTISCIYRTEIVLIAIAATAISVLIISLLAASSLFDVTNCGSVLIVMSIVYIVVGFIAFFIIMIFKIDIKTVHLVFSLFGAFLFSLWLAYDTQLILGGKRRELSPEDYIYGAIALYIDIIQIFLNILQIVNSLSNNES</sequence>
<dbReference type="PANTHER" id="PTHR23291:SF47">
    <property type="entry name" value="TRANSMEMBRANE BAX INHIBITOR MOTIF CONTAINING 7"/>
    <property type="match status" value="1"/>
</dbReference>
<evidence type="ECO:0000313" key="7">
    <source>
        <dbReference type="EMBL" id="RWS05929.1"/>
    </source>
</evidence>
<accession>A0A3S3Q9R6</accession>
<keyword evidence="2 5" id="KW-0812">Transmembrane</keyword>
<feature type="transmembrane region" description="Helical" evidence="5">
    <location>
        <begin position="193"/>
        <end position="215"/>
    </location>
</feature>
<dbReference type="EMBL" id="NCKU01004443">
    <property type="protein sequence ID" value="RWS05929.1"/>
    <property type="molecule type" value="Genomic_DNA"/>
</dbReference>
<comment type="similarity">
    <text evidence="5">Belongs to the BI1 family.</text>
</comment>
<feature type="transmembrane region" description="Helical" evidence="5">
    <location>
        <begin position="156"/>
        <end position="181"/>
    </location>
</feature>
<evidence type="ECO:0000256" key="1">
    <source>
        <dbReference type="ARBA" id="ARBA00004141"/>
    </source>
</evidence>
<feature type="transmembrane region" description="Helical" evidence="5">
    <location>
        <begin position="80"/>
        <end position="103"/>
    </location>
</feature>
<dbReference type="AlphaFoldDB" id="A0A3S3Q9R6"/>
<proteinExistence type="inferred from homology"/>
<keyword evidence="6" id="KW-0732">Signal</keyword>
<reference evidence="7" key="2">
    <citation type="submission" date="2018-11" db="EMBL/GenBank/DDBJ databases">
        <title>Trombidioid mite genomics.</title>
        <authorList>
            <person name="Dong X."/>
        </authorList>
    </citation>
    <scope>NUCLEOTIDE SEQUENCE</scope>
    <source>
        <strain evidence="7">UoL-WK</strain>
    </source>
</reference>
<comment type="subcellular location">
    <subcellularLocation>
        <location evidence="1">Membrane</location>
        <topology evidence="1">Multi-pass membrane protein</topology>
    </subcellularLocation>
</comment>
<keyword evidence="9" id="KW-1185">Reference proteome</keyword>
<evidence type="ECO:0000256" key="4">
    <source>
        <dbReference type="ARBA" id="ARBA00023136"/>
    </source>
</evidence>
<evidence type="ECO:0000256" key="6">
    <source>
        <dbReference type="SAM" id="SignalP"/>
    </source>
</evidence>
<protein>
    <submittedName>
        <fullName evidence="7">Uncharacterized protein</fullName>
    </submittedName>
</protein>
<feature type="signal peptide" evidence="6">
    <location>
        <begin position="1"/>
        <end position="22"/>
    </location>
</feature>